<dbReference type="Pfam" id="PF00266">
    <property type="entry name" value="Aminotran_5"/>
    <property type="match status" value="1"/>
</dbReference>
<feature type="modified residue" description="N6-(pyridoxal phosphate)lysine" evidence="5">
    <location>
        <position position="198"/>
    </location>
</feature>
<dbReference type="InterPro" id="IPR015421">
    <property type="entry name" value="PyrdxlP-dep_Trfase_major"/>
</dbReference>
<keyword evidence="3 5" id="KW-0663">Pyridoxal phosphate</keyword>
<dbReference type="InterPro" id="IPR015422">
    <property type="entry name" value="PyrdxlP-dep_Trfase_small"/>
</dbReference>
<dbReference type="SUPFAM" id="SSF53383">
    <property type="entry name" value="PLP-dependent transferases"/>
    <property type="match status" value="1"/>
</dbReference>
<feature type="binding site" evidence="4">
    <location>
        <position position="349"/>
    </location>
    <ligand>
        <name>substrate</name>
    </ligand>
</feature>
<proteinExistence type="inferred from homology"/>
<dbReference type="InterPro" id="IPR015424">
    <property type="entry name" value="PyrdxlP-dep_Trfase"/>
</dbReference>
<dbReference type="GO" id="GO:0008453">
    <property type="term" value="F:alanine-glyoxylate transaminase activity"/>
    <property type="evidence" value="ECO:0007669"/>
    <property type="project" value="TreeGrafter"/>
</dbReference>
<organism evidence="7 8">
    <name type="scientific">Melaminivora suipulveris</name>
    <dbReference type="NCBI Taxonomy" id="2109913"/>
    <lineage>
        <taxon>Bacteria</taxon>
        <taxon>Pseudomonadati</taxon>
        <taxon>Pseudomonadota</taxon>
        <taxon>Betaproteobacteria</taxon>
        <taxon>Burkholderiales</taxon>
        <taxon>Comamonadaceae</taxon>
        <taxon>Melaminivora</taxon>
    </lineage>
</organism>
<dbReference type="KEGG" id="mela:C6568_06930"/>
<dbReference type="Gene3D" id="3.40.640.10">
    <property type="entry name" value="Type I PLP-dependent aspartate aminotransferase-like (Major domain)"/>
    <property type="match status" value="1"/>
</dbReference>
<keyword evidence="7" id="KW-0032">Aminotransferase</keyword>
<keyword evidence="8" id="KW-1185">Reference proteome</keyword>
<evidence type="ECO:0000256" key="4">
    <source>
        <dbReference type="PIRSR" id="PIRSR000524-1"/>
    </source>
</evidence>
<evidence type="ECO:0000256" key="3">
    <source>
        <dbReference type="ARBA" id="ARBA00022898"/>
    </source>
</evidence>
<dbReference type="GO" id="GO:0004760">
    <property type="term" value="F:L-serine-pyruvate transaminase activity"/>
    <property type="evidence" value="ECO:0007669"/>
    <property type="project" value="TreeGrafter"/>
</dbReference>
<keyword evidence="7" id="KW-0808">Transferase</keyword>
<dbReference type="PIRSF" id="PIRSF000524">
    <property type="entry name" value="SPT"/>
    <property type="match status" value="1"/>
</dbReference>
<dbReference type="AlphaFoldDB" id="A0A2R3QBG3"/>
<reference evidence="7 8" key="1">
    <citation type="submission" date="2018-03" db="EMBL/GenBank/DDBJ databases">
        <title>Genome sequencing of Melaminivora sp.</title>
        <authorList>
            <person name="Kim S.-J."/>
            <person name="Heo J."/>
            <person name="Ahn J.-H."/>
            <person name="Kwon S.-W."/>
        </authorList>
    </citation>
    <scope>NUCLEOTIDE SEQUENCE [LARGE SCALE GENOMIC DNA]</scope>
    <source>
        <strain evidence="7 8">SC2-9</strain>
    </source>
</reference>
<feature type="domain" description="Aminotransferase class V" evidence="6">
    <location>
        <begin position="22"/>
        <end position="298"/>
    </location>
</feature>
<evidence type="ECO:0000313" key="7">
    <source>
        <dbReference type="EMBL" id="AVO49014.1"/>
    </source>
</evidence>
<evidence type="ECO:0000256" key="1">
    <source>
        <dbReference type="ARBA" id="ARBA00001933"/>
    </source>
</evidence>
<dbReference type="GO" id="GO:0019265">
    <property type="term" value="P:glycine biosynthetic process, by transamination of glyoxylate"/>
    <property type="evidence" value="ECO:0007669"/>
    <property type="project" value="TreeGrafter"/>
</dbReference>
<dbReference type="RefSeq" id="WP_106683452.1">
    <property type="nucleotide sequence ID" value="NZ_CP027667.1"/>
</dbReference>
<dbReference type="PANTHER" id="PTHR21152">
    <property type="entry name" value="AMINOTRANSFERASE CLASS V"/>
    <property type="match status" value="1"/>
</dbReference>
<dbReference type="InterPro" id="IPR024169">
    <property type="entry name" value="SP_NH2Trfase/AEP_transaminase"/>
</dbReference>
<comment type="similarity">
    <text evidence="2">Belongs to the class-V pyridoxal-phosphate-dependent aminotransferase family.</text>
</comment>
<evidence type="ECO:0000256" key="5">
    <source>
        <dbReference type="PIRSR" id="PIRSR000524-50"/>
    </source>
</evidence>
<evidence type="ECO:0000256" key="2">
    <source>
        <dbReference type="ARBA" id="ARBA00009236"/>
    </source>
</evidence>
<name>A0A2R3QBG3_9BURK</name>
<evidence type="ECO:0000313" key="8">
    <source>
        <dbReference type="Proteomes" id="UP000237925"/>
    </source>
</evidence>
<dbReference type="OrthoDB" id="9766472at2"/>
<dbReference type="PANTHER" id="PTHR21152:SF40">
    <property type="entry name" value="ALANINE--GLYOXYLATE AMINOTRANSFERASE"/>
    <property type="match status" value="1"/>
</dbReference>
<dbReference type="Gene3D" id="3.90.1150.10">
    <property type="entry name" value="Aspartate Aminotransferase, domain 1"/>
    <property type="match status" value="1"/>
</dbReference>
<dbReference type="Proteomes" id="UP000237925">
    <property type="component" value="Chromosome"/>
</dbReference>
<sequence>MPGLLPDIDPDGLLEFSVVYTDRALNHMSQRFVGVMQDILATLKEVYHAHTAVLVPGSGTFGMEAVARQFANKEKVLIVRNGWFSYRWTQIFDADAGLGGGSVVCKARQQGEGAQSPWAPCPADEVAAAIRAERPKVVFAPHVETASGIILPDDYIRTVSDAAHEVGALFVLDCVASGAMWVDMEKTGVDVLISAPQKGWSGSPCCAMVMLSERAREAIEGTQSSSFSCDLKKWMQIAEGYEKGQHAYHTTMPTDALVLLRDVMLETRDYGFDKVRAEQIELGDKVRHLLQSRGFPSVAAEGFKAPGVVVSYTTDPGIQSGKKFREVGLQTAAGVPLQCGEGPDFKTFRIGLFGLEKWHNVERTVGHLRAALDQIAPAH</sequence>
<accession>A0A2R3QBG3</accession>
<protein>
    <submittedName>
        <fullName evidence="7">Aminotransferase</fullName>
    </submittedName>
</protein>
<dbReference type="InterPro" id="IPR000192">
    <property type="entry name" value="Aminotrans_V_dom"/>
</dbReference>
<evidence type="ECO:0000259" key="6">
    <source>
        <dbReference type="Pfam" id="PF00266"/>
    </source>
</evidence>
<dbReference type="EMBL" id="CP027667">
    <property type="protein sequence ID" value="AVO49014.1"/>
    <property type="molecule type" value="Genomic_DNA"/>
</dbReference>
<gene>
    <name evidence="7" type="ORF">C6568_06930</name>
</gene>
<comment type="cofactor">
    <cofactor evidence="1 5">
        <name>pyridoxal 5'-phosphate</name>
        <dbReference type="ChEBI" id="CHEBI:597326"/>
    </cofactor>
</comment>